<organism evidence="7 8">
    <name type="scientific">Conyzicola nivalis</name>
    <dbReference type="NCBI Taxonomy" id="1477021"/>
    <lineage>
        <taxon>Bacteria</taxon>
        <taxon>Bacillati</taxon>
        <taxon>Actinomycetota</taxon>
        <taxon>Actinomycetes</taxon>
        <taxon>Micrococcales</taxon>
        <taxon>Microbacteriaceae</taxon>
        <taxon>Conyzicola</taxon>
    </lineage>
</organism>
<feature type="binding site" evidence="5">
    <location>
        <begin position="7"/>
        <end position="13"/>
    </location>
    <ligand>
        <name>NADP(+)</name>
        <dbReference type="ChEBI" id="CHEBI:58349"/>
    </ligand>
</feature>
<proteinExistence type="inferred from homology"/>
<comment type="function">
    <text evidence="5">Catalyzes the two-step NADP-dependent conversion of GDP-4-dehydro-6-deoxy-D-mannose to GDP-fucose, involving an epimerase and a reductase reaction.</text>
</comment>
<name>A0ABV2QR09_9MICO</name>
<feature type="binding site" evidence="5">
    <location>
        <position position="138"/>
    </location>
    <ligand>
        <name>NADP(+)</name>
        <dbReference type="ChEBI" id="CHEBI:58349"/>
    </ligand>
</feature>
<comment type="pathway">
    <text evidence="5">Nucleotide-sugar biosynthesis; GDP-L-fucose biosynthesis via de novo pathway; GDP-L-fucose from GDP-alpha-D-mannose: step 2/2.</text>
</comment>
<evidence type="ECO:0000259" key="6">
    <source>
        <dbReference type="Pfam" id="PF01370"/>
    </source>
</evidence>
<dbReference type="EC" id="1.1.1.271" evidence="5"/>
<dbReference type="Gene3D" id="3.40.50.720">
    <property type="entry name" value="NAD(P)-binding Rossmann-like Domain"/>
    <property type="match status" value="1"/>
</dbReference>
<dbReference type="Pfam" id="PF01370">
    <property type="entry name" value="Epimerase"/>
    <property type="match status" value="1"/>
</dbReference>
<feature type="domain" description="NAD-dependent epimerase/dehydratase" evidence="6">
    <location>
        <begin position="3"/>
        <end position="219"/>
    </location>
</feature>
<dbReference type="InterPro" id="IPR028614">
    <property type="entry name" value="GDP_fucose/colitose_synth"/>
</dbReference>
<evidence type="ECO:0000256" key="2">
    <source>
        <dbReference type="ARBA" id="ARBA00022857"/>
    </source>
</evidence>
<evidence type="ECO:0000256" key="3">
    <source>
        <dbReference type="ARBA" id="ARBA00023002"/>
    </source>
</evidence>
<keyword evidence="4 5" id="KW-0413">Isomerase</keyword>
<keyword evidence="3 5" id="KW-0560">Oxidoreductase</keyword>
<dbReference type="InterPro" id="IPR001509">
    <property type="entry name" value="Epimerase_deHydtase"/>
</dbReference>
<reference evidence="7 8" key="1">
    <citation type="submission" date="2024-06" db="EMBL/GenBank/DDBJ databases">
        <title>Sorghum-associated microbial communities from plants grown in Nebraska, USA.</title>
        <authorList>
            <person name="Schachtman D."/>
        </authorList>
    </citation>
    <scope>NUCLEOTIDE SEQUENCE [LARGE SCALE GENOMIC DNA]</scope>
    <source>
        <strain evidence="7 8">2857</strain>
    </source>
</reference>
<dbReference type="InterPro" id="IPR036291">
    <property type="entry name" value="NAD(P)-bd_dom_sf"/>
</dbReference>
<dbReference type="PANTHER" id="PTHR43238:SF1">
    <property type="entry name" value="GDP-L-FUCOSE SYNTHASE"/>
    <property type="match status" value="1"/>
</dbReference>
<comment type="similarity">
    <text evidence="1 5">Belongs to the NAD(P)-dependent epimerase/dehydratase family. Fucose synthase subfamily.</text>
</comment>
<dbReference type="GO" id="GO:0050577">
    <property type="term" value="F:GDP-L-fucose synthase activity"/>
    <property type="evidence" value="ECO:0007669"/>
    <property type="project" value="UniProtKB-EC"/>
</dbReference>
<gene>
    <name evidence="5" type="primary">fcl</name>
    <name evidence="7" type="ORF">ABIE21_003034</name>
</gene>
<dbReference type="EMBL" id="JBEPSJ010000004">
    <property type="protein sequence ID" value="MET4583508.1"/>
    <property type="molecule type" value="Genomic_DNA"/>
</dbReference>
<feature type="binding site" evidence="5">
    <location>
        <position position="185"/>
    </location>
    <ligand>
        <name>substrate</name>
    </ligand>
</feature>
<comment type="caution">
    <text evidence="5">Lacks conserved residue(s) required for the propagation of feature annotation.</text>
</comment>
<feature type="binding site" evidence="5">
    <location>
        <position position="177"/>
    </location>
    <ligand>
        <name>NADP(+)</name>
        <dbReference type="ChEBI" id="CHEBI:58349"/>
    </ligand>
</feature>
<sequence>MRVLITGGRGMLGTSLAEQWAIKRPDDELHAIVRADVDLTDKAATARYIEKLAPDTIVHAAAVVGGIAAKLANPTRYLLDNLLVDTSVISAAIDARVPELLYIGSAVVYPEQFRQPLLEGDMLAAPLEPANEGYAIAKIAGTKLCEYASAEFGLRYRVAVPSNLYGPHDHFSPTHGHLIAAALKKVHDASVAGAPTVSVWGDGLARREFTYAPDLAAWIVDQAGRLETWPALLNLGQGTDHSINEYYDAARTAVGYSGDFEYDTDKPSGTPQRLLDSSRARALGWAPSTTLERGMANVYAAYLATIERHNAS</sequence>
<feature type="binding site" evidence="5">
    <location>
        <begin position="161"/>
        <end position="164"/>
    </location>
    <ligand>
        <name>NADP(+)</name>
        <dbReference type="ChEBI" id="CHEBI:58349"/>
    </ligand>
</feature>
<feature type="binding site" evidence="5">
    <location>
        <position position="200"/>
    </location>
    <ligand>
        <name>substrate</name>
    </ligand>
</feature>
<evidence type="ECO:0000256" key="5">
    <source>
        <dbReference type="HAMAP-Rule" id="MF_00956"/>
    </source>
</evidence>
<keyword evidence="5" id="KW-0511">Multifunctional enzyme</keyword>
<feature type="active site" description="Proton donor/acceptor" evidence="5">
    <location>
        <position position="134"/>
    </location>
</feature>
<accession>A0ABV2QR09</accession>
<comment type="catalytic activity">
    <reaction evidence="5">
        <text>GDP-beta-L-fucose + NADP(+) = GDP-4-dehydro-alpha-D-rhamnose + NADPH + H(+)</text>
        <dbReference type="Rhea" id="RHEA:18885"/>
        <dbReference type="ChEBI" id="CHEBI:15378"/>
        <dbReference type="ChEBI" id="CHEBI:57273"/>
        <dbReference type="ChEBI" id="CHEBI:57783"/>
        <dbReference type="ChEBI" id="CHEBI:57964"/>
        <dbReference type="ChEBI" id="CHEBI:58349"/>
        <dbReference type="EC" id="1.1.1.271"/>
    </reaction>
</comment>
<dbReference type="RefSeq" id="WP_354025678.1">
    <property type="nucleotide sequence ID" value="NZ_JBEPSJ010000004.1"/>
</dbReference>
<feature type="binding site" evidence="5">
    <location>
        <position position="207"/>
    </location>
    <ligand>
        <name>substrate</name>
    </ligand>
</feature>
<dbReference type="SUPFAM" id="SSF51735">
    <property type="entry name" value="NAD(P)-binding Rossmann-fold domains"/>
    <property type="match status" value="1"/>
</dbReference>
<evidence type="ECO:0000256" key="1">
    <source>
        <dbReference type="ARBA" id="ARBA00005959"/>
    </source>
</evidence>
<evidence type="ECO:0000313" key="7">
    <source>
        <dbReference type="EMBL" id="MET4583508.1"/>
    </source>
</evidence>
<evidence type="ECO:0000313" key="8">
    <source>
        <dbReference type="Proteomes" id="UP001549257"/>
    </source>
</evidence>
<comment type="caution">
    <text evidence="7">The sequence shown here is derived from an EMBL/GenBank/DDBJ whole genome shotgun (WGS) entry which is preliminary data.</text>
</comment>
<evidence type="ECO:0000256" key="4">
    <source>
        <dbReference type="ARBA" id="ARBA00023235"/>
    </source>
</evidence>
<dbReference type="PANTHER" id="PTHR43238">
    <property type="entry name" value="GDP-L-FUCOSE SYNTHASE"/>
    <property type="match status" value="1"/>
</dbReference>
<dbReference type="Proteomes" id="UP001549257">
    <property type="component" value="Unassembled WGS sequence"/>
</dbReference>
<dbReference type="Gene3D" id="3.90.25.10">
    <property type="entry name" value="UDP-galactose 4-epimerase, domain 1"/>
    <property type="match status" value="1"/>
</dbReference>
<feature type="site" description="Important for catalytic activity" evidence="5">
    <location>
        <position position="105"/>
    </location>
</feature>
<keyword evidence="2 5" id="KW-0521">NADP</keyword>
<keyword evidence="8" id="KW-1185">Reference proteome</keyword>
<dbReference type="HAMAP" id="MF_00956">
    <property type="entry name" value="GDP_fucose_synth"/>
    <property type="match status" value="1"/>
</dbReference>
<protein>
    <recommendedName>
        <fullName evidence="5">GDP-L-fucose synthase</fullName>
        <ecNumber evidence="5">1.1.1.271</ecNumber>
    </recommendedName>
    <alternativeName>
        <fullName evidence="5">GDP-4-keto-6-deoxy-D-mannose-3,5-epimerase-4-reductase</fullName>
    </alternativeName>
</protein>